<feature type="region of interest" description="Disordered" evidence="1">
    <location>
        <begin position="1"/>
        <end position="31"/>
    </location>
</feature>
<dbReference type="Proteomes" id="UP000784294">
    <property type="component" value="Unassembled WGS sequence"/>
</dbReference>
<feature type="region of interest" description="Disordered" evidence="1">
    <location>
        <begin position="51"/>
        <end position="79"/>
    </location>
</feature>
<dbReference type="AlphaFoldDB" id="A0A3S5FDL0"/>
<evidence type="ECO:0000313" key="3">
    <source>
        <dbReference type="Proteomes" id="UP000784294"/>
    </source>
</evidence>
<organism evidence="2 3">
    <name type="scientific">Protopolystoma xenopodis</name>
    <dbReference type="NCBI Taxonomy" id="117903"/>
    <lineage>
        <taxon>Eukaryota</taxon>
        <taxon>Metazoa</taxon>
        <taxon>Spiralia</taxon>
        <taxon>Lophotrochozoa</taxon>
        <taxon>Platyhelminthes</taxon>
        <taxon>Monogenea</taxon>
        <taxon>Polyopisthocotylea</taxon>
        <taxon>Polystomatidea</taxon>
        <taxon>Polystomatidae</taxon>
        <taxon>Protopolystoma</taxon>
    </lineage>
</organism>
<feature type="compositionally biased region" description="Basic and acidic residues" evidence="1">
    <location>
        <begin position="55"/>
        <end position="71"/>
    </location>
</feature>
<proteinExistence type="predicted"/>
<feature type="compositionally biased region" description="Basic and acidic residues" evidence="1">
    <location>
        <begin position="10"/>
        <end position="28"/>
    </location>
</feature>
<keyword evidence="3" id="KW-1185">Reference proteome</keyword>
<protein>
    <submittedName>
        <fullName evidence="2">Uncharacterized protein</fullName>
    </submittedName>
</protein>
<comment type="caution">
    <text evidence="2">The sequence shown here is derived from an EMBL/GenBank/DDBJ whole genome shotgun (WGS) entry which is preliminary data.</text>
</comment>
<sequence length="79" mass="9055">MAYRTVDAQSEEKREEANGHDGAQDRAAVENNRINGECQSWTSLENAIQCNTSPMRDHTHVGESDESSEHARKTRYYRK</sequence>
<accession>A0A3S5FDL0</accession>
<gene>
    <name evidence="2" type="ORF">PXEA_LOCUS12957</name>
</gene>
<dbReference type="EMBL" id="CAAALY010041896">
    <property type="protein sequence ID" value="VEL19517.1"/>
    <property type="molecule type" value="Genomic_DNA"/>
</dbReference>
<evidence type="ECO:0000256" key="1">
    <source>
        <dbReference type="SAM" id="MobiDB-lite"/>
    </source>
</evidence>
<evidence type="ECO:0000313" key="2">
    <source>
        <dbReference type="EMBL" id="VEL19517.1"/>
    </source>
</evidence>
<name>A0A3S5FDL0_9PLAT</name>
<reference evidence="2" key="1">
    <citation type="submission" date="2018-11" db="EMBL/GenBank/DDBJ databases">
        <authorList>
            <consortium name="Pathogen Informatics"/>
        </authorList>
    </citation>
    <scope>NUCLEOTIDE SEQUENCE</scope>
</reference>